<keyword evidence="1" id="KW-0732">Signal</keyword>
<dbReference type="OrthoDB" id="308800at2"/>
<feature type="signal peptide" evidence="1">
    <location>
        <begin position="1"/>
        <end position="25"/>
    </location>
</feature>
<dbReference type="SUPFAM" id="SSF54106">
    <property type="entry name" value="LysM domain"/>
    <property type="match status" value="2"/>
</dbReference>
<protein>
    <recommendedName>
        <fullName evidence="2">LysM domain-containing protein</fullName>
    </recommendedName>
</protein>
<dbReference type="InterPro" id="IPR036779">
    <property type="entry name" value="LysM_dom_sf"/>
</dbReference>
<evidence type="ECO:0000313" key="4">
    <source>
        <dbReference type="Proteomes" id="UP000030403"/>
    </source>
</evidence>
<dbReference type="AlphaFoldDB" id="A0A0A5I1G6"/>
<accession>A0A0A5I1G6</accession>
<feature type="chain" id="PRO_5002010159" description="LysM domain-containing protein" evidence="1">
    <location>
        <begin position="26"/>
        <end position="187"/>
    </location>
</feature>
<gene>
    <name evidence="3" type="ORF">N783_04865</name>
</gene>
<dbReference type="PANTHER" id="PTHR33734:SF22">
    <property type="entry name" value="MEMBRANE-BOUND LYTIC MUREIN TRANSGLYCOSYLASE D"/>
    <property type="match status" value="1"/>
</dbReference>
<dbReference type="EMBL" id="AVPF01000013">
    <property type="protein sequence ID" value="KGX89702.1"/>
    <property type="molecule type" value="Genomic_DNA"/>
</dbReference>
<dbReference type="PROSITE" id="PS51782">
    <property type="entry name" value="LYSM"/>
    <property type="match status" value="3"/>
</dbReference>
<feature type="domain" description="LysM" evidence="2">
    <location>
        <begin position="141"/>
        <end position="186"/>
    </location>
</feature>
<dbReference type="STRING" id="1385511.GCA_000425225_02464"/>
<sequence>MTKLSRVVAPTLALGMIFGAGSVSAEDSSVTIEAGDTLYEIANEHDVSLNKIYELNPNLEPRNLQIGTEVQISVDTGNDNNNSREVFHTIEPGETMQSIANLHKDLTLEKLKELNPDLEEGNLEVGTEVQVREMNKEDGKVYHTIEPGNTLYGIAELYDGVTVNEIMNLNPDIDPRSLSIGSEVRVK</sequence>
<evidence type="ECO:0000313" key="3">
    <source>
        <dbReference type="EMBL" id="KGX89702.1"/>
    </source>
</evidence>
<dbReference type="eggNOG" id="COG1388">
    <property type="taxonomic scope" value="Bacteria"/>
</dbReference>
<keyword evidence="4" id="KW-1185">Reference proteome</keyword>
<dbReference type="InterPro" id="IPR018392">
    <property type="entry name" value="LysM"/>
</dbReference>
<dbReference type="CDD" id="cd00118">
    <property type="entry name" value="LysM"/>
    <property type="match status" value="3"/>
</dbReference>
<name>A0A0A5I1G6_9BACI</name>
<dbReference type="Proteomes" id="UP000030403">
    <property type="component" value="Unassembled WGS sequence"/>
</dbReference>
<dbReference type="RefSeq" id="WP_027446163.1">
    <property type="nucleotide sequence ID" value="NZ_AULJ01000031.1"/>
</dbReference>
<proteinExistence type="predicted"/>
<dbReference type="Pfam" id="PF01476">
    <property type="entry name" value="LysM"/>
    <property type="match status" value="3"/>
</dbReference>
<comment type="caution">
    <text evidence="3">The sequence shown here is derived from an EMBL/GenBank/DDBJ whole genome shotgun (WGS) entry which is preliminary data.</text>
</comment>
<dbReference type="SMART" id="SM00257">
    <property type="entry name" value="LysM"/>
    <property type="match status" value="3"/>
</dbReference>
<dbReference type="Gene3D" id="3.10.350.10">
    <property type="entry name" value="LysM domain"/>
    <property type="match status" value="3"/>
</dbReference>
<reference evidence="3 4" key="1">
    <citation type="submission" date="2013-08" db="EMBL/GenBank/DDBJ databases">
        <authorList>
            <person name="Huang J."/>
            <person name="Wang G."/>
        </authorList>
    </citation>
    <scope>NUCLEOTIDE SEQUENCE [LARGE SCALE GENOMIC DNA]</scope>
    <source>
        <strain evidence="3 4">BH030004</strain>
    </source>
</reference>
<evidence type="ECO:0000259" key="2">
    <source>
        <dbReference type="PROSITE" id="PS51782"/>
    </source>
</evidence>
<organism evidence="3 4">
    <name type="scientific">Pontibacillus marinus BH030004 = DSM 16465</name>
    <dbReference type="NCBI Taxonomy" id="1385511"/>
    <lineage>
        <taxon>Bacteria</taxon>
        <taxon>Bacillati</taxon>
        <taxon>Bacillota</taxon>
        <taxon>Bacilli</taxon>
        <taxon>Bacillales</taxon>
        <taxon>Bacillaceae</taxon>
        <taxon>Pontibacillus</taxon>
    </lineage>
</organism>
<dbReference type="PANTHER" id="PTHR33734">
    <property type="entry name" value="LYSM DOMAIN-CONTAINING GPI-ANCHORED PROTEIN 2"/>
    <property type="match status" value="1"/>
</dbReference>
<feature type="domain" description="LysM" evidence="2">
    <location>
        <begin position="86"/>
        <end position="131"/>
    </location>
</feature>
<feature type="domain" description="LysM" evidence="2">
    <location>
        <begin position="28"/>
        <end position="72"/>
    </location>
</feature>
<evidence type="ECO:0000256" key="1">
    <source>
        <dbReference type="SAM" id="SignalP"/>
    </source>
</evidence>